<keyword evidence="1" id="KW-1133">Transmembrane helix</keyword>
<proteinExistence type="predicted"/>
<dbReference type="EMBL" id="NMUH01000534">
    <property type="protein sequence ID" value="MQL80914.1"/>
    <property type="molecule type" value="Genomic_DNA"/>
</dbReference>
<dbReference type="OrthoDB" id="666417at2759"/>
<keyword evidence="3" id="KW-1185">Reference proteome</keyword>
<dbReference type="PANTHER" id="PTHR47346">
    <property type="entry name" value="HYDROLASES, ACTING ON ESTER BOND"/>
    <property type="match status" value="1"/>
</dbReference>
<evidence type="ECO:0000313" key="2">
    <source>
        <dbReference type="EMBL" id="MQL80914.1"/>
    </source>
</evidence>
<feature type="transmembrane region" description="Helical" evidence="1">
    <location>
        <begin position="12"/>
        <end position="30"/>
    </location>
</feature>
<feature type="transmembrane region" description="Helical" evidence="1">
    <location>
        <begin position="208"/>
        <end position="227"/>
    </location>
</feature>
<feature type="transmembrane region" description="Helical" evidence="1">
    <location>
        <begin position="233"/>
        <end position="250"/>
    </location>
</feature>
<keyword evidence="1" id="KW-0472">Membrane</keyword>
<feature type="transmembrane region" description="Helical" evidence="1">
    <location>
        <begin position="141"/>
        <end position="162"/>
    </location>
</feature>
<accession>A0A843UFZ6</accession>
<name>A0A843UFZ6_COLES</name>
<protein>
    <submittedName>
        <fullName evidence="2">Uncharacterized protein</fullName>
    </submittedName>
</protein>
<reference evidence="2" key="1">
    <citation type="submission" date="2017-07" db="EMBL/GenBank/DDBJ databases">
        <title>Taro Niue Genome Assembly and Annotation.</title>
        <authorList>
            <person name="Atibalentja N."/>
            <person name="Keating K."/>
            <person name="Fields C.J."/>
        </authorList>
    </citation>
    <scope>NUCLEOTIDE SEQUENCE</scope>
    <source>
        <strain evidence="2">Niue_2</strain>
        <tissue evidence="2">Leaf</tissue>
    </source>
</reference>
<organism evidence="2 3">
    <name type="scientific">Colocasia esculenta</name>
    <name type="common">Wild taro</name>
    <name type="synonym">Arum esculentum</name>
    <dbReference type="NCBI Taxonomy" id="4460"/>
    <lineage>
        <taxon>Eukaryota</taxon>
        <taxon>Viridiplantae</taxon>
        <taxon>Streptophyta</taxon>
        <taxon>Embryophyta</taxon>
        <taxon>Tracheophyta</taxon>
        <taxon>Spermatophyta</taxon>
        <taxon>Magnoliopsida</taxon>
        <taxon>Liliopsida</taxon>
        <taxon>Araceae</taxon>
        <taxon>Aroideae</taxon>
        <taxon>Colocasieae</taxon>
        <taxon>Colocasia</taxon>
    </lineage>
</organism>
<dbReference type="PANTHER" id="PTHR47346:SF1">
    <property type="entry name" value="GPI INOSITOL-DEACYLASE"/>
    <property type="match status" value="1"/>
</dbReference>
<gene>
    <name evidence="2" type="ORF">Taro_013370</name>
</gene>
<dbReference type="Proteomes" id="UP000652761">
    <property type="component" value="Unassembled WGS sequence"/>
</dbReference>
<dbReference type="AlphaFoldDB" id="A0A843UFZ6"/>
<feature type="transmembrane region" description="Helical" evidence="1">
    <location>
        <begin position="42"/>
        <end position="59"/>
    </location>
</feature>
<keyword evidence="1" id="KW-0812">Transmembrane</keyword>
<sequence length="272" mass="30670">MYCSWQAWEENYIIILIRQIFNFSSILCSFKVVRILRDNPSIILAFLSVPLVTFVHPALGVISLLLFHAYHCHAALCSFLAASFRSQRKEVFDSKSKGVKSQSGGAFDQLLPLDEMHSNSPSSGKSFADTQLELFNYRHGLLILHLLAALMFVPSLVAWLQRTRIGHSFPWFVDSSLCLGIILHGLCGWKPDVSALRIPLPGIPCQNVGLNLVYLLAGYYCYLYALAGAPFRGIYAMAAVGVVSFVSWIVERRNREKCDGHFGRRRRHSHKH</sequence>
<evidence type="ECO:0000313" key="3">
    <source>
        <dbReference type="Proteomes" id="UP000652761"/>
    </source>
</evidence>
<comment type="caution">
    <text evidence="2">The sequence shown here is derived from an EMBL/GenBank/DDBJ whole genome shotgun (WGS) entry which is preliminary data.</text>
</comment>
<evidence type="ECO:0000256" key="1">
    <source>
        <dbReference type="SAM" id="Phobius"/>
    </source>
</evidence>